<dbReference type="InterPro" id="IPR018060">
    <property type="entry name" value="HTH_AraC"/>
</dbReference>
<evidence type="ECO:0000256" key="4">
    <source>
        <dbReference type="SAM" id="Phobius"/>
    </source>
</evidence>
<name>A0A9D9EBN0_9SPIR</name>
<accession>A0A9D9EBN0</accession>
<sequence length="711" mass="80139">MTGRKRERKFWSRMLLSYLVITLLCFLLYIAFVLMGSWRIGVAGYELERASSTSRAQRILTEKVNVSLEIFNRINWSTDFTQLYIDLVEGDRIRTAGSNQPMNAIINAYVRNVYRGVDDVALFLDGADFALAASGLVELAEPFDHMSFPTTYVTVGSIADLVEIDSVKASFNTENLLFATSFRYQGGLERGVIVVSFSLDRLVSSLRTNLDEEAFELIFNNHIVLSVPSGVEAESLDWVSLSDQELPTLALAIGFVPFSFIDSIRSQQLMLWLAVGLAFYLFMTALSIFFTIRHSRPLKLISSLVPEDERKVGRDEVEAIVASLKDIVVGYDEYRSGIADVAPLLEGGIMHELVAGDRARLDERHLRSWLGFSRPYYFVIALNLESGERDDYEALSQALERLKASFTTDERSVSVYRRDRRNYFLTVNLDSEEGQEAIVESVFSFLSGSLGEEALLTFGVDMVRGDMSDFALACNAALSALDYMLVRGKGEVYYSEDGDGEENDYFIPSNYEVTLARTIREGQDCNALLDSLLKVNLMKHNLNAAAVRDLSNEIYYSLCKVCRMLSLDSPLERADSESTVEDMFAFYKKSLEAMKREYLDRQKGADDAYSQLRAYVDANFTDPSLSLGMLAERFHLSTKTVTNHYYRHYGVTYLKYVTHLRVEKAKGLLVSTSDPIDAIAVAVGYSNTLSFRRNFKEETGLAPSEWRLANS</sequence>
<protein>
    <submittedName>
        <fullName evidence="6">Helix-turn-helix transcriptional regulator</fullName>
    </submittedName>
</protein>
<organism evidence="6 7">
    <name type="scientific">Candidatus Aphodenecus pullistercoris</name>
    <dbReference type="NCBI Taxonomy" id="2840669"/>
    <lineage>
        <taxon>Bacteria</taxon>
        <taxon>Pseudomonadati</taxon>
        <taxon>Spirochaetota</taxon>
        <taxon>Spirochaetia</taxon>
        <taxon>Spirochaetales</taxon>
        <taxon>Candidatus Aphodenecus</taxon>
    </lineage>
</organism>
<feature type="transmembrane region" description="Helical" evidence="4">
    <location>
        <begin position="269"/>
        <end position="292"/>
    </location>
</feature>
<gene>
    <name evidence="6" type="ORF">IAC42_08705</name>
</gene>
<keyword evidence="3" id="KW-0804">Transcription</keyword>
<dbReference type="PANTHER" id="PTHR43280:SF28">
    <property type="entry name" value="HTH-TYPE TRANSCRIPTIONAL ACTIVATOR RHAS"/>
    <property type="match status" value="1"/>
</dbReference>
<keyword evidence="4" id="KW-1133">Transmembrane helix</keyword>
<feature type="domain" description="HTH araC/xylS-type" evidence="5">
    <location>
        <begin position="610"/>
        <end position="709"/>
    </location>
</feature>
<dbReference type="GO" id="GO:0043565">
    <property type="term" value="F:sequence-specific DNA binding"/>
    <property type="evidence" value="ECO:0007669"/>
    <property type="project" value="InterPro"/>
</dbReference>
<dbReference type="InterPro" id="IPR009057">
    <property type="entry name" value="Homeodomain-like_sf"/>
</dbReference>
<dbReference type="SUPFAM" id="SSF46689">
    <property type="entry name" value="Homeodomain-like"/>
    <property type="match status" value="1"/>
</dbReference>
<evidence type="ECO:0000313" key="6">
    <source>
        <dbReference type="EMBL" id="MBO8443815.1"/>
    </source>
</evidence>
<dbReference type="EMBL" id="JADIMU010000058">
    <property type="protein sequence ID" value="MBO8443815.1"/>
    <property type="molecule type" value="Genomic_DNA"/>
</dbReference>
<dbReference type="PANTHER" id="PTHR43280">
    <property type="entry name" value="ARAC-FAMILY TRANSCRIPTIONAL REGULATOR"/>
    <property type="match status" value="1"/>
</dbReference>
<evidence type="ECO:0000256" key="2">
    <source>
        <dbReference type="ARBA" id="ARBA00023125"/>
    </source>
</evidence>
<evidence type="ECO:0000259" key="5">
    <source>
        <dbReference type="PROSITE" id="PS01124"/>
    </source>
</evidence>
<evidence type="ECO:0000313" key="7">
    <source>
        <dbReference type="Proteomes" id="UP000823633"/>
    </source>
</evidence>
<dbReference type="Gene3D" id="1.10.10.60">
    <property type="entry name" value="Homeodomain-like"/>
    <property type="match status" value="1"/>
</dbReference>
<feature type="transmembrane region" description="Helical" evidence="4">
    <location>
        <begin position="15"/>
        <end position="38"/>
    </location>
</feature>
<dbReference type="Proteomes" id="UP000823633">
    <property type="component" value="Unassembled WGS sequence"/>
</dbReference>
<reference evidence="6" key="1">
    <citation type="submission" date="2020-10" db="EMBL/GenBank/DDBJ databases">
        <authorList>
            <person name="Gilroy R."/>
        </authorList>
    </citation>
    <scope>NUCLEOTIDE SEQUENCE</scope>
    <source>
        <strain evidence="6">11167</strain>
    </source>
</reference>
<dbReference type="InterPro" id="IPR018062">
    <property type="entry name" value="HTH_AraC-typ_CS"/>
</dbReference>
<dbReference type="PROSITE" id="PS00041">
    <property type="entry name" value="HTH_ARAC_FAMILY_1"/>
    <property type="match status" value="1"/>
</dbReference>
<reference evidence="6" key="2">
    <citation type="journal article" date="2021" name="PeerJ">
        <title>Extensive microbial diversity within the chicken gut microbiome revealed by metagenomics and culture.</title>
        <authorList>
            <person name="Gilroy R."/>
            <person name="Ravi A."/>
            <person name="Getino M."/>
            <person name="Pursley I."/>
            <person name="Horton D.L."/>
            <person name="Alikhan N.F."/>
            <person name="Baker D."/>
            <person name="Gharbi K."/>
            <person name="Hall N."/>
            <person name="Watson M."/>
            <person name="Adriaenssens E.M."/>
            <person name="Foster-Nyarko E."/>
            <person name="Jarju S."/>
            <person name="Secka A."/>
            <person name="Antonio M."/>
            <person name="Oren A."/>
            <person name="Chaudhuri R.R."/>
            <person name="La Ragione R."/>
            <person name="Hildebrand F."/>
            <person name="Pallen M.J."/>
        </authorList>
    </citation>
    <scope>NUCLEOTIDE SEQUENCE</scope>
    <source>
        <strain evidence="6">11167</strain>
    </source>
</reference>
<evidence type="ECO:0000256" key="1">
    <source>
        <dbReference type="ARBA" id="ARBA00023015"/>
    </source>
</evidence>
<keyword evidence="2" id="KW-0238">DNA-binding</keyword>
<comment type="caution">
    <text evidence="6">The sequence shown here is derived from an EMBL/GenBank/DDBJ whole genome shotgun (WGS) entry which is preliminary data.</text>
</comment>
<proteinExistence type="predicted"/>
<evidence type="ECO:0000256" key="3">
    <source>
        <dbReference type="ARBA" id="ARBA00023163"/>
    </source>
</evidence>
<dbReference type="AlphaFoldDB" id="A0A9D9EBN0"/>
<dbReference type="PROSITE" id="PS01124">
    <property type="entry name" value="HTH_ARAC_FAMILY_2"/>
    <property type="match status" value="1"/>
</dbReference>
<dbReference type="GO" id="GO:0003700">
    <property type="term" value="F:DNA-binding transcription factor activity"/>
    <property type="evidence" value="ECO:0007669"/>
    <property type="project" value="InterPro"/>
</dbReference>
<dbReference type="SMART" id="SM00342">
    <property type="entry name" value="HTH_ARAC"/>
    <property type="match status" value="1"/>
</dbReference>
<keyword evidence="4" id="KW-0812">Transmembrane</keyword>
<keyword evidence="1" id="KW-0805">Transcription regulation</keyword>
<keyword evidence="4" id="KW-0472">Membrane</keyword>
<dbReference type="Pfam" id="PF12833">
    <property type="entry name" value="HTH_18"/>
    <property type="match status" value="1"/>
</dbReference>